<dbReference type="Pfam" id="PF06580">
    <property type="entry name" value="His_kinase"/>
    <property type="match status" value="1"/>
</dbReference>
<dbReference type="SUPFAM" id="SSF63829">
    <property type="entry name" value="Calcium-dependent phosphotriesterase"/>
    <property type="match status" value="1"/>
</dbReference>
<proteinExistence type="predicted"/>
<evidence type="ECO:0000256" key="1">
    <source>
        <dbReference type="SAM" id="Phobius"/>
    </source>
</evidence>
<dbReference type="SUPFAM" id="SSF55874">
    <property type="entry name" value="ATPase domain of HSP90 chaperone/DNA topoisomerase II/histidine kinase"/>
    <property type="match status" value="1"/>
</dbReference>
<dbReference type="EMBL" id="QKTW01000002">
    <property type="protein sequence ID" value="PZF74820.1"/>
    <property type="molecule type" value="Genomic_DNA"/>
</dbReference>
<dbReference type="InterPro" id="IPR010559">
    <property type="entry name" value="Sig_transdc_His_kin_internal"/>
</dbReference>
<dbReference type="InterPro" id="IPR015943">
    <property type="entry name" value="WD40/YVTN_repeat-like_dom_sf"/>
</dbReference>
<feature type="transmembrane region" description="Helical" evidence="1">
    <location>
        <begin position="74"/>
        <end position="92"/>
    </location>
</feature>
<evidence type="ECO:0000259" key="2">
    <source>
        <dbReference type="Pfam" id="PF06580"/>
    </source>
</evidence>
<keyword evidence="4" id="KW-1185">Reference proteome</keyword>
<dbReference type="InterPro" id="IPR013783">
    <property type="entry name" value="Ig-like_fold"/>
</dbReference>
<dbReference type="GO" id="GO:0000155">
    <property type="term" value="F:phosphorelay sensor kinase activity"/>
    <property type="evidence" value="ECO:0007669"/>
    <property type="project" value="InterPro"/>
</dbReference>
<evidence type="ECO:0000313" key="4">
    <source>
        <dbReference type="Proteomes" id="UP000248745"/>
    </source>
</evidence>
<feature type="domain" description="Signal transduction histidine kinase internal region" evidence="2">
    <location>
        <begin position="863"/>
        <end position="940"/>
    </location>
</feature>
<dbReference type="PANTHER" id="PTHR34220">
    <property type="entry name" value="SENSOR HISTIDINE KINASE YPDA"/>
    <property type="match status" value="1"/>
</dbReference>
<dbReference type="Proteomes" id="UP000248745">
    <property type="component" value="Unassembled WGS sequence"/>
</dbReference>
<dbReference type="Pfam" id="PF07494">
    <property type="entry name" value="Reg_prop"/>
    <property type="match status" value="2"/>
</dbReference>
<keyword evidence="1" id="KW-0472">Membrane</keyword>
<comment type="caution">
    <text evidence="3">The sequence shown here is derived from an EMBL/GenBank/DDBJ whole genome shotgun (WGS) entry which is preliminary data.</text>
</comment>
<dbReference type="InterPro" id="IPR050640">
    <property type="entry name" value="Bact_2-comp_sensor_kinase"/>
</dbReference>
<gene>
    <name evidence="3" type="ORF">DN068_01080</name>
</gene>
<dbReference type="AlphaFoldDB" id="A0A2W2AQW9"/>
<evidence type="ECO:0000313" key="3">
    <source>
        <dbReference type="EMBL" id="PZF74820.1"/>
    </source>
</evidence>
<dbReference type="Gene3D" id="2.60.40.10">
    <property type="entry name" value="Immunoglobulins"/>
    <property type="match status" value="1"/>
</dbReference>
<dbReference type="PANTHER" id="PTHR34220:SF7">
    <property type="entry name" value="SENSOR HISTIDINE KINASE YPDA"/>
    <property type="match status" value="1"/>
</dbReference>
<organism evidence="3 4">
    <name type="scientific">Taibaiella soli</name>
    <dbReference type="NCBI Taxonomy" id="1649169"/>
    <lineage>
        <taxon>Bacteria</taxon>
        <taxon>Pseudomonadati</taxon>
        <taxon>Bacteroidota</taxon>
        <taxon>Chitinophagia</taxon>
        <taxon>Chitinophagales</taxon>
        <taxon>Chitinophagaceae</taxon>
        <taxon>Taibaiella</taxon>
    </lineage>
</organism>
<keyword evidence="1" id="KW-0812">Transmembrane</keyword>
<reference evidence="3 4" key="1">
    <citation type="submission" date="2018-06" db="EMBL/GenBank/DDBJ databases">
        <title>Mucibacter soli gen. nov., sp. nov., a new member of the family Chitinophagaceae producing mucin.</title>
        <authorList>
            <person name="Kim M.-K."/>
            <person name="Park S."/>
            <person name="Kim T.-S."/>
            <person name="Joung Y."/>
            <person name="Han J.-H."/>
            <person name="Kim S.B."/>
        </authorList>
    </citation>
    <scope>NUCLEOTIDE SEQUENCE [LARGE SCALE GENOMIC DNA]</scope>
    <source>
        <strain evidence="3 4">R1-15</strain>
    </source>
</reference>
<dbReference type="Gene3D" id="2.130.10.10">
    <property type="entry name" value="YVTN repeat-like/Quinoprotein amine dehydrogenase"/>
    <property type="match status" value="2"/>
</dbReference>
<dbReference type="GO" id="GO:0016020">
    <property type="term" value="C:membrane"/>
    <property type="evidence" value="ECO:0007669"/>
    <property type="project" value="InterPro"/>
</dbReference>
<dbReference type="InterPro" id="IPR036890">
    <property type="entry name" value="HATPase_C_sf"/>
</dbReference>
<feature type="transmembrane region" description="Helical" evidence="1">
    <location>
        <begin position="818"/>
        <end position="842"/>
    </location>
</feature>
<dbReference type="Gene3D" id="3.30.565.10">
    <property type="entry name" value="Histidine kinase-like ATPase, C-terminal domain"/>
    <property type="match status" value="1"/>
</dbReference>
<name>A0A2W2AQW9_9BACT</name>
<accession>A0A2W2AQW9</accession>
<sequence length="1070" mass="122898">MIITAQTRQTISAPINKSMPALPFHSSALNAAPVFYPVNGSSQQRTFPKDVACNVSTGFFVHCSMALKLSRLPYLLFLLLTLVFVQANAQVYPIRNYTIQDGLPSNTVYCVYKDSKGALWFGTDKGIARYNGVRFEKFSTADGLPDNEIFCFGEDKYNRLWMGTFNGSLCYYKDGIIHTAVNTPFLKLPAKYPFIFSIFNEYDGSVTICFSNSTYFLNIIGEKVHLYNIASLKEDSWRMRQIVKRSPAQYEILYKSFAYLWDTSGKSIHKTIPDSLAVGYISNDQRYLISDHEIIRNDTAICKIPPASGGMKTQGMLEDKERHQIMMCTSKGLLILPQNKFLFPGHVVSSATKDASGNYWVTTTDEGIFCLNAGYEHFGIFNNPDKTRIIYARIIHNQLYFTTQNNNIYTLKNDTVKKLFDGYAFKDEIMLRTPNPYLYYIDFGHYETMPTAARRRLEYRDLPAASYLDTNLQFYHFSSWDCLILDQLQTNKARVAEQLPMYTAGCFKNMAVTDSAVYLQGFNDIVYLPKTVIKSHDFSQVRLLKSNPEKHERFFGWAKDSEGNVWVSTVDSLYKIEKDKIIVQPEYGAIGLRKFSLLNGFLIGYKHDNTLLISHLEQQNPVTDTIIHSASIWDGFYQIDSSHIIISSSDKYYMVALTKPGAKNGFHIQPIASRFIPPQTEYICADSTSSYFFKNGTIVRLDTKHLFDVSSKPVVYFVSLRTKDSIYAANQNTIDIPYRETGDLQISYLPLSFGGGDLQCEYSISQNESNDWHTIDETTIHLYLAHYGTYYIRVRAKEAADSYSDTVTFQLNILKPFWATWWFITLVIIAALILAWMIIIFITRRVLRRRQKDYEADMKYQKMEFKALNALMNPHFIFNTLNNIQNLFKNQQNKADEYFVTFSRLIRQNMQNVTKDTISLEQELNLVANYLKLEKLRFAEFVNYTMDVDPELDLDNVFIPPLLIQPLVENSIRHGLLPKESPQNQVTVRVYEKGQSLFVEVEDNGIGLKGKSSHIDPQHESLGLSNLRKRIEHMNRTHREVITFNLVELKGENGRVKGTLASIEISSARW</sequence>
<dbReference type="OrthoDB" id="605742at2"/>
<dbReference type="InterPro" id="IPR011110">
    <property type="entry name" value="Reg_prop"/>
</dbReference>
<protein>
    <recommendedName>
        <fullName evidence="2">Signal transduction histidine kinase internal region domain-containing protein</fullName>
    </recommendedName>
</protein>
<keyword evidence="1" id="KW-1133">Transmembrane helix</keyword>